<evidence type="ECO:0000313" key="1">
    <source>
        <dbReference type="EMBL" id="KAH9843108.1"/>
    </source>
</evidence>
<dbReference type="Proteomes" id="UP000814176">
    <property type="component" value="Unassembled WGS sequence"/>
</dbReference>
<evidence type="ECO:0000313" key="2">
    <source>
        <dbReference type="Proteomes" id="UP000814176"/>
    </source>
</evidence>
<dbReference type="EMBL" id="JADCUA010000002">
    <property type="protein sequence ID" value="KAH9843108.1"/>
    <property type="molecule type" value="Genomic_DNA"/>
</dbReference>
<proteinExistence type="predicted"/>
<name>A0ABQ8KVP3_9APHY</name>
<dbReference type="RefSeq" id="XP_047784155.1">
    <property type="nucleotide sequence ID" value="XM_047917191.1"/>
</dbReference>
<gene>
    <name evidence="1" type="ORF">C8Q71DRAFT_235302</name>
</gene>
<comment type="caution">
    <text evidence="1">The sequence shown here is derived from an EMBL/GenBank/DDBJ whole genome shotgun (WGS) entry which is preliminary data.</text>
</comment>
<accession>A0ABQ8KVP3</accession>
<keyword evidence="2" id="KW-1185">Reference proteome</keyword>
<organism evidence="1 2">
    <name type="scientific">Rhodofomes roseus</name>
    <dbReference type="NCBI Taxonomy" id="34475"/>
    <lineage>
        <taxon>Eukaryota</taxon>
        <taxon>Fungi</taxon>
        <taxon>Dikarya</taxon>
        <taxon>Basidiomycota</taxon>
        <taxon>Agaricomycotina</taxon>
        <taxon>Agaricomycetes</taxon>
        <taxon>Polyporales</taxon>
        <taxon>Rhodofomes</taxon>
    </lineage>
</organism>
<sequence length="151" mass="16905">MGRAPRIPRSRLGSLVSPWPAIGRRARGLDLSLLSWIGYVGSGLGNPDKRADWRYFVHLVFPRSRSPSRGDPVRSTHTLYNVRHSSRFAYERICSPRVLVGMRGTPLFNQSRHLSSPQVHGQNQHSLRQNGMGVFCDHSASLFSLRSGDGL</sequence>
<protein>
    <submittedName>
        <fullName evidence="1">Uncharacterized protein</fullName>
    </submittedName>
</protein>
<dbReference type="GeneID" id="71997923"/>
<reference evidence="1 2" key="1">
    <citation type="journal article" date="2021" name="Environ. Microbiol.">
        <title>Gene family expansions and transcriptome signatures uncover fungal adaptations to wood decay.</title>
        <authorList>
            <person name="Hage H."/>
            <person name="Miyauchi S."/>
            <person name="Viragh M."/>
            <person name="Drula E."/>
            <person name="Min B."/>
            <person name="Chaduli D."/>
            <person name="Navarro D."/>
            <person name="Favel A."/>
            <person name="Norest M."/>
            <person name="Lesage-Meessen L."/>
            <person name="Balint B."/>
            <person name="Merenyi Z."/>
            <person name="de Eugenio L."/>
            <person name="Morin E."/>
            <person name="Martinez A.T."/>
            <person name="Baldrian P."/>
            <person name="Stursova M."/>
            <person name="Martinez M.J."/>
            <person name="Novotny C."/>
            <person name="Magnuson J.K."/>
            <person name="Spatafora J.W."/>
            <person name="Maurice S."/>
            <person name="Pangilinan J."/>
            <person name="Andreopoulos W."/>
            <person name="LaButti K."/>
            <person name="Hundley H."/>
            <person name="Na H."/>
            <person name="Kuo A."/>
            <person name="Barry K."/>
            <person name="Lipzen A."/>
            <person name="Henrissat B."/>
            <person name="Riley R."/>
            <person name="Ahrendt S."/>
            <person name="Nagy L.G."/>
            <person name="Grigoriev I.V."/>
            <person name="Martin F."/>
            <person name="Rosso M.N."/>
        </authorList>
    </citation>
    <scope>NUCLEOTIDE SEQUENCE [LARGE SCALE GENOMIC DNA]</scope>
    <source>
        <strain evidence="1 2">CIRM-BRFM 1785</strain>
    </source>
</reference>